<feature type="region of interest" description="Disordered" evidence="3">
    <location>
        <begin position="37"/>
        <end position="71"/>
    </location>
</feature>
<evidence type="ECO:0000313" key="4">
    <source>
        <dbReference type="EMBL" id="EFX62133.1"/>
    </source>
</evidence>
<evidence type="ECO:0000256" key="3">
    <source>
        <dbReference type="SAM" id="MobiDB-lite"/>
    </source>
</evidence>
<name>E9I1J9_DAPPU</name>
<dbReference type="OrthoDB" id="62701at2759"/>
<dbReference type="KEGG" id="dpx:DAPPUDRAFT_120489"/>
<dbReference type="EMBL" id="GL733802">
    <property type="protein sequence ID" value="EFX62133.1"/>
    <property type="molecule type" value="Genomic_DNA"/>
</dbReference>
<dbReference type="AlphaFoldDB" id="E9I1J9"/>
<accession>E9I1J9</accession>
<evidence type="ECO:0000256" key="1">
    <source>
        <dbReference type="ARBA" id="ARBA00022553"/>
    </source>
</evidence>
<feature type="compositionally biased region" description="Basic and acidic residues" evidence="3">
    <location>
        <begin position="270"/>
        <end position="301"/>
    </location>
</feature>
<dbReference type="PANTHER" id="PTHR16154">
    <property type="entry name" value="NEURABIN"/>
    <property type="match status" value="1"/>
</dbReference>
<dbReference type="PANTHER" id="PTHR16154:SF6">
    <property type="entry name" value="SPINOPHILIN, ISOFORM J"/>
    <property type="match status" value="1"/>
</dbReference>
<evidence type="ECO:0008006" key="6">
    <source>
        <dbReference type="Google" id="ProtNLM"/>
    </source>
</evidence>
<sequence>DFNVQQQQHSQPPRSLPQQQHVNEQLKQLLAEREFLREHSNVNSGGGEPPVVPSSRLQPAASSNRNEGLHAPCARIRPARPPLQRAEWYEVRVEAEWYEVRVEAEWYEVRVEAEWYEVRVEAEWYEVRVEAEWYEVRVEAEWYEVRVEAEWYEVRVEAEWYEVRVEAEWYEVRVEAEWYEVRVEAEWYEQSPVSDWNLDHVGNNWLRSIGLETYVVYFTADGMRGEELLTMESPRIKLLVPQSAERARLKHRPKELRAAAYKDKRNHGRERKEREKLQRKAEKLAEKSVLEKSENVEKSFT</sequence>
<dbReference type="InterPro" id="IPR013761">
    <property type="entry name" value="SAM/pointed_sf"/>
</dbReference>
<dbReference type="SUPFAM" id="SSF47769">
    <property type="entry name" value="SAM/Pointed domain"/>
    <property type="match status" value="1"/>
</dbReference>
<dbReference type="HOGENOM" id="CLU_080631_0_0_1"/>
<dbReference type="Proteomes" id="UP000000305">
    <property type="component" value="Unassembled WGS sequence"/>
</dbReference>
<evidence type="ECO:0000256" key="2">
    <source>
        <dbReference type="ARBA" id="ARBA00023054"/>
    </source>
</evidence>
<dbReference type="PhylomeDB" id="E9I1J9"/>
<dbReference type="InParanoid" id="E9I1J9"/>
<dbReference type="Gene3D" id="1.10.150.50">
    <property type="entry name" value="Transcription Factor, Ets-1"/>
    <property type="match status" value="1"/>
</dbReference>
<keyword evidence="2" id="KW-0175">Coiled coil</keyword>
<organism evidence="4 5">
    <name type="scientific">Daphnia pulex</name>
    <name type="common">Water flea</name>
    <dbReference type="NCBI Taxonomy" id="6669"/>
    <lineage>
        <taxon>Eukaryota</taxon>
        <taxon>Metazoa</taxon>
        <taxon>Ecdysozoa</taxon>
        <taxon>Arthropoda</taxon>
        <taxon>Crustacea</taxon>
        <taxon>Branchiopoda</taxon>
        <taxon>Diplostraca</taxon>
        <taxon>Cladocera</taxon>
        <taxon>Anomopoda</taxon>
        <taxon>Daphniidae</taxon>
        <taxon>Daphnia</taxon>
    </lineage>
</organism>
<gene>
    <name evidence="4" type="ORF">DAPPUDRAFT_120489</name>
</gene>
<proteinExistence type="predicted"/>
<protein>
    <recommendedName>
        <fullName evidence="6">SAM domain-containing protein</fullName>
    </recommendedName>
</protein>
<feature type="region of interest" description="Disordered" evidence="3">
    <location>
        <begin position="258"/>
        <end position="301"/>
    </location>
</feature>
<feature type="compositionally biased region" description="Polar residues" evidence="3">
    <location>
        <begin position="55"/>
        <end position="66"/>
    </location>
</feature>
<dbReference type="eggNOG" id="KOG1945">
    <property type="taxonomic scope" value="Eukaryota"/>
</dbReference>
<dbReference type="InterPro" id="IPR043446">
    <property type="entry name" value="Neurabin-like"/>
</dbReference>
<evidence type="ECO:0000313" key="5">
    <source>
        <dbReference type="Proteomes" id="UP000000305"/>
    </source>
</evidence>
<keyword evidence="5" id="KW-1185">Reference proteome</keyword>
<reference evidence="4 5" key="1">
    <citation type="journal article" date="2011" name="Science">
        <title>The ecoresponsive genome of Daphnia pulex.</title>
        <authorList>
            <person name="Colbourne J.K."/>
            <person name="Pfrender M.E."/>
            <person name="Gilbert D."/>
            <person name="Thomas W.K."/>
            <person name="Tucker A."/>
            <person name="Oakley T.H."/>
            <person name="Tokishita S."/>
            <person name="Aerts A."/>
            <person name="Arnold G.J."/>
            <person name="Basu M.K."/>
            <person name="Bauer D.J."/>
            <person name="Caceres C.E."/>
            <person name="Carmel L."/>
            <person name="Casola C."/>
            <person name="Choi J.H."/>
            <person name="Detter J.C."/>
            <person name="Dong Q."/>
            <person name="Dusheyko S."/>
            <person name="Eads B.D."/>
            <person name="Frohlich T."/>
            <person name="Geiler-Samerotte K.A."/>
            <person name="Gerlach D."/>
            <person name="Hatcher P."/>
            <person name="Jogdeo S."/>
            <person name="Krijgsveld J."/>
            <person name="Kriventseva E.V."/>
            <person name="Kultz D."/>
            <person name="Laforsch C."/>
            <person name="Lindquist E."/>
            <person name="Lopez J."/>
            <person name="Manak J.R."/>
            <person name="Muller J."/>
            <person name="Pangilinan J."/>
            <person name="Patwardhan R.P."/>
            <person name="Pitluck S."/>
            <person name="Pritham E.J."/>
            <person name="Rechtsteiner A."/>
            <person name="Rho M."/>
            <person name="Rogozin I.B."/>
            <person name="Sakarya O."/>
            <person name="Salamov A."/>
            <person name="Schaack S."/>
            <person name="Shapiro H."/>
            <person name="Shiga Y."/>
            <person name="Skalitzky C."/>
            <person name="Smith Z."/>
            <person name="Souvorov A."/>
            <person name="Sung W."/>
            <person name="Tang Z."/>
            <person name="Tsuchiya D."/>
            <person name="Tu H."/>
            <person name="Vos H."/>
            <person name="Wang M."/>
            <person name="Wolf Y.I."/>
            <person name="Yamagata H."/>
            <person name="Yamada T."/>
            <person name="Ye Y."/>
            <person name="Shaw J.R."/>
            <person name="Andrews J."/>
            <person name="Crease T.J."/>
            <person name="Tang H."/>
            <person name="Lucas S.M."/>
            <person name="Robertson H.M."/>
            <person name="Bork P."/>
            <person name="Koonin E.V."/>
            <person name="Zdobnov E.M."/>
            <person name="Grigoriev I.V."/>
            <person name="Lynch M."/>
            <person name="Boore J.L."/>
        </authorList>
    </citation>
    <scope>NUCLEOTIDE SEQUENCE [LARGE SCALE GENOMIC DNA]</scope>
</reference>
<feature type="non-terminal residue" evidence="4">
    <location>
        <position position="301"/>
    </location>
</feature>
<feature type="region of interest" description="Disordered" evidence="3">
    <location>
        <begin position="1"/>
        <end position="23"/>
    </location>
</feature>
<keyword evidence="1" id="KW-0597">Phosphoprotein</keyword>